<comment type="subcellular location">
    <subcellularLocation>
        <location evidence="1">Membrane</location>
        <topology evidence="1">Multi-pass membrane protein</topology>
    </subcellularLocation>
</comment>
<keyword evidence="4 7" id="KW-0812">Transmembrane</keyword>
<dbReference type="Proteomes" id="UP001285441">
    <property type="component" value="Unassembled WGS sequence"/>
</dbReference>
<feature type="transmembrane region" description="Helical" evidence="7">
    <location>
        <begin position="54"/>
        <end position="72"/>
    </location>
</feature>
<evidence type="ECO:0000256" key="6">
    <source>
        <dbReference type="ARBA" id="ARBA00023136"/>
    </source>
</evidence>
<evidence type="ECO:0000259" key="8">
    <source>
        <dbReference type="PROSITE" id="PS50850"/>
    </source>
</evidence>
<evidence type="ECO:0000313" key="9">
    <source>
        <dbReference type="EMBL" id="KAK3389769.1"/>
    </source>
</evidence>
<accession>A0AAE0U406</accession>
<feature type="transmembrane region" description="Helical" evidence="7">
    <location>
        <begin position="84"/>
        <end position="102"/>
    </location>
</feature>
<comment type="similarity">
    <text evidence="2">Belongs to the major facilitator superfamily. Sugar transporter (TC 2.A.1.1) family.</text>
</comment>
<dbReference type="InterPro" id="IPR003663">
    <property type="entry name" value="Sugar/inositol_transpt"/>
</dbReference>
<dbReference type="GO" id="GO:0016020">
    <property type="term" value="C:membrane"/>
    <property type="evidence" value="ECO:0007669"/>
    <property type="project" value="UniProtKB-SubCell"/>
</dbReference>
<dbReference type="AlphaFoldDB" id="A0AAE0U406"/>
<keyword evidence="5 7" id="KW-1133">Transmembrane helix</keyword>
<evidence type="ECO:0000256" key="5">
    <source>
        <dbReference type="ARBA" id="ARBA00022989"/>
    </source>
</evidence>
<dbReference type="PRINTS" id="PR00171">
    <property type="entry name" value="SUGRTRNSPORT"/>
</dbReference>
<evidence type="ECO:0000256" key="3">
    <source>
        <dbReference type="ARBA" id="ARBA00022448"/>
    </source>
</evidence>
<feature type="transmembrane region" description="Helical" evidence="7">
    <location>
        <begin position="282"/>
        <end position="303"/>
    </location>
</feature>
<keyword evidence="6 7" id="KW-0472">Membrane</keyword>
<comment type="caution">
    <text evidence="9">The sequence shown here is derived from an EMBL/GenBank/DDBJ whole genome shotgun (WGS) entry which is preliminary data.</text>
</comment>
<reference evidence="9" key="2">
    <citation type="submission" date="2023-06" db="EMBL/GenBank/DDBJ databases">
        <authorList>
            <consortium name="Lawrence Berkeley National Laboratory"/>
            <person name="Haridas S."/>
            <person name="Hensen N."/>
            <person name="Bonometti L."/>
            <person name="Westerberg I."/>
            <person name="Brannstrom I.O."/>
            <person name="Guillou S."/>
            <person name="Cros-Aarteil S."/>
            <person name="Calhoun S."/>
            <person name="Kuo A."/>
            <person name="Mondo S."/>
            <person name="Pangilinan J."/>
            <person name="Riley R."/>
            <person name="LaButti K."/>
            <person name="Andreopoulos B."/>
            <person name="Lipzen A."/>
            <person name="Chen C."/>
            <person name="Yanf M."/>
            <person name="Daum C."/>
            <person name="Ng V."/>
            <person name="Clum A."/>
            <person name="Steindorff A."/>
            <person name="Ohm R."/>
            <person name="Martin F."/>
            <person name="Silar P."/>
            <person name="Natvig D."/>
            <person name="Lalanne C."/>
            <person name="Gautier V."/>
            <person name="Ament-velasquez S.L."/>
            <person name="Kruys A."/>
            <person name="Hutchinson M.I."/>
            <person name="Powell A.J."/>
            <person name="Barry K."/>
            <person name="Miller A.N."/>
            <person name="Grigoriev I.V."/>
            <person name="Debuchy R."/>
            <person name="Gladieux P."/>
            <person name="Thoren M.H."/>
            <person name="Johannesson H."/>
        </authorList>
    </citation>
    <scope>NUCLEOTIDE SEQUENCE</scope>
    <source>
        <strain evidence="9">CBS 232.78</strain>
    </source>
</reference>
<keyword evidence="10" id="KW-1185">Reference proteome</keyword>
<evidence type="ECO:0000256" key="1">
    <source>
        <dbReference type="ARBA" id="ARBA00004141"/>
    </source>
</evidence>
<dbReference type="PROSITE" id="PS50850">
    <property type="entry name" value="MFS"/>
    <property type="match status" value="1"/>
</dbReference>
<dbReference type="InterPro" id="IPR005828">
    <property type="entry name" value="MFS_sugar_transport-like"/>
</dbReference>
<reference evidence="9" key="1">
    <citation type="journal article" date="2023" name="Mol. Phylogenet. Evol.">
        <title>Genome-scale phylogeny and comparative genomics of the fungal order Sordariales.</title>
        <authorList>
            <person name="Hensen N."/>
            <person name="Bonometti L."/>
            <person name="Westerberg I."/>
            <person name="Brannstrom I.O."/>
            <person name="Guillou S."/>
            <person name="Cros-Aarteil S."/>
            <person name="Calhoun S."/>
            <person name="Haridas S."/>
            <person name="Kuo A."/>
            <person name="Mondo S."/>
            <person name="Pangilinan J."/>
            <person name="Riley R."/>
            <person name="LaButti K."/>
            <person name="Andreopoulos B."/>
            <person name="Lipzen A."/>
            <person name="Chen C."/>
            <person name="Yan M."/>
            <person name="Daum C."/>
            <person name="Ng V."/>
            <person name="Clum A."/>
            <person name="Steindorff A."/>
            <person name="Ohm R.A."/>
            <person name="Martin F."/>
            <person name="Silar P."/>
            <person name="Natvig D.O."/>
            <person name="Lalanne C."/>
            <person name="Gautier V."/>
            <person name="Ament-Velasquez S.L."/>
            <person name="Kruys A."/>
            <person name="Hutchinson M.I."/>
            <person name="Powell A.J."/>
            <person name="Barry K."/>
            <person name="Miller A.N."/>
            <person name="Grigoriev I.V."/>
            <person name="Debuchy R."/>
            <person name="Gladieux P."/>
            <person name="Hiltunen Thoren M."/>
            <person name="Johannesson H."/>
        </authorList>
    </citation>
    <scope>NUCLEOTIDE SEQUENCE</scope>
    <source>
        <strain evidence="9">CBS 232.78</strain>
    </source>
</reference>
<feature type="transmembrane region" description="Helical" evidence="7">
    <location>
        <begin position="375"/>
        <end position="396"/>
    </location>
</feature>
<organism evidence="9 10">
    <name type="scientific">Podospora didyma</name>
    <dbReference type="NCBI Taxonomy" id="330526"/>
    <lineage>
        <taxon>Eukaryota</taxon>
        <taxon>Fungi</taxon>
        <taxon>Dikarya</taxon>
        <taxon>Ascomycota</taxon>
        <taxon>Pezizomycotina</taxon>
        <taxon>Sordariomycetes</taxon>
        <taxon>Sordariomycetidae</taxon>
        <taxon>Sordariales</taxon>
        <taxon>Podosporaceae</taxon>
        <taxon>Podospora</taxon>
    </lineage>
</organism>
<dbReference type="InterPro" id="IPR050360">
    <property type="entry name" value="MFS_Sugar_Transporters"/>
</dbReference>
<protein>
    <submittedName>
        <fullName evidence="9">General substrate transporter</fullName>
    </submittedName>
</protein>
<dbReference type="InterPro" id="IPR020846">
    <property type="entry name" value="MFS_dom"/>
</dbReference>
<evidence type="ECO:0000256" key="4">
    <source>
        <dbReference type="ARBA" id="ARBA00022692"/>
    </source>
</evidence>
<feature type="transmembrane region" description="Helical" evidence="7">
    <location>
        <begin position="416"/>
        <end position="438"/>
    </location>
</feature>
<dbReference type="GO" id="GO:0005351">
    <property type="term" value="F:carbohydrate:proton symporter activity"/>
    <property type="evidence" value="ECO:0007669"/>
    <property type="project" value="TreeGrafter"/>
</dbReference>
<name>A0AAE0U406_9PEZI</name>
<gene>
    <name evidence="9" type="ORF">B0H63DRAFT_537833</name>
</gene>
<evidence type="ECO:0000256" key="7">
    <source>
        <dbReference type="SAM" id="Phobius"/>
    </source>
</evidence>
<feature type="transmembrane region" description="Helical" evidence="7">
    <location>
        <begin position="144"/>
        <end position="164"/>
    </location>
</feature>
<evidence type="ECO:0000313" key="10">
    <source>
        <dbReference type="Proteomes" id="UP001285441"/>
    </source>
</evidence>
<dbReference type="Gene3D" id="1.20.1250.20">
    <property type="entry name" value="MFS general substrate transporter like domains"/>
    <property type="match status" value="1"/>
</dbReference>
<feature type="domain" description="Major facilitator superfamily (MFS) profile" evidence="8">
    <location>
        <begin position="1"/>
        <end position="442"/>
    </location>
</feature>
<dbReference type="EMBL" id="JAULSW010000002">
    <property type="protein sequence ID" value="KAK3389769.1"/>
    <property type="molecule type" value="Genomic_DNA"/>
</dbReference>
<keyword evidence="3" id="KW-0813">Transport</keyword>
<sequence length="442" mass="49711">MHRLHVVEEVEEEEGQASTGDSSPWIKLGRDERPFWALDRATSTPKWFHLPGRAKSLMVGLLSVGTCVGSLLGSDVAGYLGRKTALLIGCVVFTLGIVDQIASVNMDLLGRGRFETGLGMGTISTVIILYMSEISPAPIRGFVVAFYQFCMTLGLLIAACANYGTRAIWNMTSFRIPISLQLVWAVALVVGLVFLPESPRWYVKMGKLEMAQVALEKLRCRPKEDDMIHAELQNMVRNHEHEMEMVNHRKEVDSATDTYWASWADCFRGPWRERSSNFGRTLLGSSIQMFQQVTGVNFIFYFGTAFLKEQGFDNVFVILVAMNAVSVASTIASFYLVTKLRRRHSCVPARRRRRGQYWRATAGSKANNFGDMPPWHFWTIISGIGVYLFCYATTWGPGAWVLMGEIFPLQIRARGVGLSTATNWLWNTIICFITPVMVEKDQ</sequence>
<dbReference type="PANTHER" id="PTHR48022:SF6">
    <property type="entry name" value="MSTA PROTEIN-RELATED"/>
    <property type="match status" value="1"/>
</dbReference>
<dbReference type="PANTHER" id="PTHR48022">
    <property type="entry name" value="PLASTIDIC GLUCOSE TRANSPORTER 4"/>
    <property type="match status" value="1"/>
</dbReference>
<evidence type="ECO:0000256" key="2">
    <source>
        <dbReference type="ARBA" id="ARBA00010992"/>
    </source>
</evidence>
<dbReference type="Pfam" id="PF00083">
    <property type="entry name" value="Sugar_tr"/>
    <property type="match status" value="1"/>
</dbReference>
<feature type="transmembrane region" description="Helical" evidence="7">
    <location>
        <begin position="176"/>
        <end position="195"/>
    </location>
</feature>
<dbReference type="InterPro" id="IPR036259">
    <property type="entry name" value="MFS_trans_sf"/>
</dbReference>
<proteinExistence type="inferred from homology"/>
<feature type="transmembrane region" description="Helical" evidence="7">
    <location>
        <begin position="114"/>
        <end position="132"/>
    </location>
</feature>
<dbReference type="SUPFAM" id="SSF103473">
    <property type="entry name" value="MFS general substrate transporter"/>
    <property type="match status" value="1"/>
</dbReference>
<feature type="transmembrane region" description="Helical" evidence="7">
    <location>
        <begin position="315"/>
        <end position="337"/>
    </location>
</feature>